<dbReference type="STRING" id="1121301.SAMN02745912_02629"/>
<keyword evidence="1" id="KW-0812">Transmembrane</keyword>
<reference evidence="2 3" key="1">
    <citation type="submission" date="2016-11" db="EMBL/GenBank/DDBJ databases">
        <authorList>
            <person name="Jaros S."/>
            <person name="Januszkiewicz K."/>
            <person name="Wedrychowicz H."/>
        </authorList>
    </citation>
    <scope>NUCLEOTIDE SEQUENCE [LARGE SCALE GENOMIC DNA]</scope>
    <source>
        <strain evidence="2 3">DSM 15212</strain>
    </source>
</reference>
<dbReference type="Proteomes" id="UP000184465">
    <property type="component" value="Unassembled WGS sequence"/>
</dbReference>
<evidence type="ECO:0000256" key="1">
    <source>
        <dbReference type="SAM" id="Phobius"/>
    </source>
</evidence>
<feature type="transmembrane region" description="Helical" evidence="1">
    <location>
        <begin position="12"/>
        <end position="31"/>
    </location>
</feature>
<gene>
    <name evidence="2" type="ORF">SAMN02745912_02629</name>
</gene>
<dbReference type="RefSeq" id="WP_073150862.1">
    <property type="nucleotide sequence ID" value="NZ_FRAG01000036.1"/>
</dbReference>
<keyword evidence="3" id="KW-1185">Reference proteome</keyword>
<keyword evidence="1" id="KW-1133">Transmembrane helix</keyword>
<sequence length="126" mass="14806">MITGYKLRKELKWLNITFIVFAVLIILLKGISNLNILLFSIILFIIGSFREYIYVEPSGIVFKSYLLFFIPLLTQCPFHEATNISFENLDNGFTVIKYLKGNKLKRILIEDKDVKQVKEWIKKQTK</sequence>
<proteinExistence type="predicted"/>
<evidence type="ECO:0008006" key="4">
    <source>
        <dbReference type="Google" id="ProtNLM"/>
    </source>
</evidence>
<name>A0A1M6QLS6_PARC5</name>
<dbReference type="EMBL" id="FRAG01000036">
    <property type="protein sequence ID" value="SHK21214.1"/>
    <property type="molecule type" value="Genomic_DNA"/>
</dbReference>
<evidence type="ECO:0000313" key="2">
    <source>
        <dbReference type="EMBL" id="SHK21214.1"/>
    </source>
</evidence>
<accession>A0A1M6QLS6</accession>
<dbReference type="AlphaFoldDB" id="A0A1M6QLS6"/>
<evidence type="ECO:0000313" key="3">
    <source>
        <dbReference type="Proteomes" id="UP000184465"/>
    </source>
</evidence>
<keyword evidence="1" id="KW-0472">Membrane</keyword>
<protein>
    <recommendedName>
        <fullName evidence="4">PH domain-containing protein</fullName>
    </recommendedName>
</protein>
<organism evidence="2 3">
    <name type="scientific">Paramaledivibacter caminithermalis (strain DSM 15212 / CIP 107654 / DViRD3)</name>
    <name type="common">Clostridium caminithermale</name>
    <dbReference type="NCBI Taxonomy" id="1121301"/>
    <lineage>
        <taxon>Bacteria</taxon>
        <taxon>Bacillati</taxon>
        <taxon>Bacillota</taxon>
        <taxon>Clostridia</taxon>
        <taxon>Peptostreptococcales</taxon>
        <taxon>Caminicellaceae</taxon>
        <taxon>Paramaledivibacter</taxon>
    </lineage>
</organism>
<dbReference type="OrthoDB" id="9848120at2"/>